<name>A0A0L8G5W6_OCTBM</name>
<sequence>MNCNWFWSILWFIILLVFGLPIGLLCAVLFVLISPCAACCNGCVELMNLLDRGLKLPLTCAQNMVVGKSPC</sequence>
<accession>A0A0L8G5W6</accession>
<dbReference type="AlphaFoldDB" id="A0A0L8G5W6"/>
<dbReference type="EMBL" id="KQ423671">
    <property type="protein sequence ID" value="KOF72431.1"/>
    <property type="molecule type" value="Genomic_DNA"/>
</dbReference>
<protein>
    <submittedName>
        <fullName evidence="2">Uncharacterized protein</fullName>
    </submittedName>
</protein>
<reference evidence="2" key="1">
    <citation type="submission" date="2015-07" db="EMBL/GenBank/DDBJ databases">
        <title>MeaNS - Measles Nucleotide Surveillance Program.</title>
        <authorList>
            <person name="Tran T."/>
            <person name="Druce J."/>
        </authorList>
    </citation>
    <scope>NUCLEOTIDE SEQUENCE</scope>
    <source>
        <strain evidence="2">UCB-OBI-ISO-001</strain>
        <tissue evidence="2">Gonad</tissue>
    </source>
</reference>
<keyword evidence="1" id="KW-0472">Membrane</keyword>
<evidence type="ECO:0000313" key="2">
    <source>
        <dbReference type="EMBL" id="KOF72431.1"/>
    </source>
</evidence>
<organism evidence="2">
    <name type="scientific">Octopus bimaculoides</name>
    <name type="common">California two-spotted octopus</name>
    <dbReference type="NCBI Taxonomy" id="37653"/>
    <lineage>
        <taxon>Eukaryota</taxon>
        <taxon>Metazoa</taxon>
        <taxon>Spiralia</taxon>
        <taxon>Lophotrochozoa</taxon>
        <taxon>Mollusca</taxon>
        <taxon>Cephalopoda</taxon>
        <taxon>Coleoidea</taxon>
        <taxon>Octopodiformes</taxon>
        <taxon>Octopoda</taxon>
        <taxon>Incirrata</taxon>
        <taxon>Octopodidae</taxon>
        <taxon>Octopus</taxon>
    </lineage>
</organism>
<proteinExistence type="predicted"/>
<dbReference type="PANTHER" id="PTHR39948:SF1">
    <property type="entry name" value="GEO11419P1"/>
    <property type="match status" value="1"/>
</dbReference>
<evidence type="ECO:0000256" key="1">
    <source>
        <dbReference type="SAM" id="Phobius"/>
    </source>
</evidence>
<keyword evidence="1" id="KW-0812">Transmembrane</keyword>
<feature type="transmembrane region" description="Helical" evidence="1">
    <location>
        <begin position="9"/>
        <end position="33"/>
    </location>
</feature>
<gene>
    <name evidence="2" type="ORF">OCBIM_22039448mg</name>
</gene>
<dbReference type="PANTHER" id="PTHR39948">
    <property type="entry name" value="GEO11419P1"/>
    <property type="match status" value="1"/>
</dbReference>
<keyword evidence="1" id="KW-1133">Transmembrane helix</keyword>